<keyword evidence="2" id="KW-1185">Reference proteome</keyword>
<proteinExistence type="predicted"/>
<evidence type="ECO:0000313" key="1">
    <source>
        <dbReference type="EMBL" id="RMX68085.1"/>
    </source>
</evidence>
<sequence>MLSPLSDNVNSELQLLVSVIVASSAVSAWRSALLELKKSTLLESVMQTRKICSSSKCFQRGQIPLLHMVNR</sequence>
<accession>A0A3M6VMC1</accession>
<reference evidence="1 2" key="1">
    <citation type="submission" date="2018-06" db="EMBL/GenBank/DDBJ databases">
        <title>Comparative genomics of downy mildews reveals potential adaptations to biotrophy.</title>
        <authorList>
            <person name="Fletcher K."/>
            <person name="Klosterman S.J."/>
            <person name="Derevnina L."/>
            <person name="Martin F."/>
            <person name="Koike S."/>
            <person name="Reyes Chin-Wo S."/>
            <person name="Mou B."/>
            <person name="Michelmore R."/>
        </authorList>
    </citation>
    <scope>NUCLEOTIDE SEQUENCE [LARGE SCALE GENOMIC DNA]</scope>
    <source>
        <strain evidence="1 2">R14</strain>
    </source>
</reference>
<organism evidence="1 2">
    <name type="scientific">Peronospora effusa</name>
    <dbReference type="NCBI Taxonomy" id="542832"/>
    <lineage>
        <taxon>Eukaryota</taxon>
        <taxon>Sar</taxon>
        <taxon>Stramenopiles</taxon>
        <taxon>Oomycota</taxon>
        <taxon>Peronosporomycetes</taxon>
        <taxon>Peronosporales</taxon>
        <taxon>Peronosporaceae</taxon>
        <taxon>Peronospora</taxon>
    </lineage>
</organism>
<dbReference type="AlphaFoldDB" id="A0A3M6VMC1"/>
<gene>
    <name evidence="1" type="ORF">DD238_008563</name>
</gene>
<name>A0A3M6VMC1_9STRA</name>
<evidence type="ECO:0000313" key="2">
    <source>
        <dbReference type="Proteomes" id="UP000282087"/>
    </source>
</evidence>
<dbReference type="EMBL" id="QLLG01000141">
    <property type="protein sequence ID" value="RMX68085.1"/>
    <property type="molecule type" value="Genomic_DNA"/>
</dbReference>
<comment type="caution">
    <text evidence="1">The sequence shown here is derived from an EMBL/GenBank/DDBJ whole genome shotgun (WGS) entry which is preliminary data.</text>
</comment>
<protein>
    <submittedName>
        <fullName evidence="1">Uncharacterized protein</fullName>
    </submittedName>
</protein>
<dbReference type="Proteomes" id="UP000282087">
    <property type="component" value="Unassembled WGS sequence"/>
</dbReference>